<dbReference type="PANTHER" id="PTHR43214">
    <property type="entry name" value="TWO-COMPONENT RESPONSE REGULATOR"/>
    <property type="match status" value="1"/>
</dbReference>
<dbReference type="RefSeq" id="WP_344539091.1">
    <property type="nucleotide sequence ID" value="NZ_BAAATD010000002.1"/>
</dbReference>
<dbReference type="SUPFAM" id="SSF52172">
    <property type="entry name" value="CheY-like"/>
    <property type="match status" value="1"/>
</dbReference>
<organism evidence="2 3">
    <name type="scientific">Actinomadura fulvescens</name>
    <dbReference type="NCBI Taxonomy" id="46160"/>
    <lineage>
        <taxon>Bacteria</taxon>
        <taxon>Bacillati</taxon>
        <taxon>Actinomycetota</taxon>
        <taxon>Actinomycetes</taxon>
        <taxon>Streptosporangiales</taxon>
        <taxon>Thermomonosporaceae</taxon>
        <taxon>Actinomadura</taxon>
    </lineage>
</organism>
<gene>
    <name evidence="2" type="ORF">GCM10010411_15330</name>
</gene>
<evidence type="ECO:0000313" key="2">
    <source>
        <dbReference type="EMBL" id="GAA2583583.1"/>
    </source>
</evidence>
<keyword evidence="1" id="KW-0238">DNA-binding</keyword>
<keyword evidence="3" id="KW-1185">Reference proteome</keyword>
<evidence type="ECO:0000256" key="1">
    <source>
        <dbReference type="ARBA" id="ARBA00023125"/>
    </source>
</evidence>
<name>A0ABN3PKH6_9ACTN</name>
<dbReference type="EMBL" id="BAAATD010000002">
    <property type="protein sequence ID" value="GAA2583583.1"/>
    <property type="molecule type" value="Genomic_DNA"/>
</dbReference>
<proteinExistence type="predicted"/>
<dbReference type="InterPro" id="IPR016032">
    <property type="entry name" value="Sig_transdc_resp-reg_C-effctor"/>
</dbReference>
<accession>A0ABN3PKH6</accession>
<reference evidence="2 3" key="1">
    <citation type="journal article" date="2019" name="Int. J. Syst. Evol. Microbiol.">
        <title>The Global Catalogue of Microorganisms (GCM) 10K type strain sequencing project: providing services to taxonomists for standard genome sequencing and annotation.</title>
        <authorList>
            <consortium name="The Broad Institute Genomics Platform"/>
            <consortium name="The Broad Institute Genome Sequencing Center for Infectious Disease"/>
            <person name="Wu L."/>
            <person name="Ma J."/>
        </authorList>
    </citation>
    <scope>NUCLEOTIDE SEQUENCE [LARGE SCALE GENOMIC DNA]</scope>
    <source>
        <strain evidence="2 3">JCM 6833</strain>
    </source>
</reference>
<protein>
    <submittedName>
        <fullName evidence="2">Uncharacterized protein</fullName>
    </submittedName>
</protein>
<dbReference type="InterPro" id="IPR036388">
    <property type="entry name" value="WH-like_DNA-bd_sf"/>
</dbReference>
<dbReference type="Gene3D" id="1.10.10.10">
    <property type="entry name" value="Winged helix-like DNA-binding domain superfamily/Winged helix DNA-binding domain"/>
    <property type="match status" value="1"/>
</dbReference>
<dbReference type="InterPro" id="IPR039420">
    <property type="entry name" value="WalR-like"/>
</dbReference>
<dbReference type="PANTHER" id="PTHR43214:SF43">
    <property type="entry name" value="TWO-COMPONENT RESPONSE REGULATOR"/>
    <property type="match status" value="1"/>
</dbReference>
<dbReference type="Proteomes" id="UP001501509">
    <property type="component" value="Unassembled WGS sequence"/>
</dbReference>
<evidence type="ECO:0000313" key="3">
    <source>
        <dbReference type="Proteomes" id="UP001501509"/>
    </source>
</evidence>
<dbReference type="SUPFAM" id="SSF46894">
    <property type="entry name" value="C-terminal effector domain of the bipartite response regulators"/>
    <property type="match status" value="1"/>
</dbReference>
<dbReference type="InterPro" id="IPR011006">
    <property type="entry name" value="CheY-like_superfamily"/>
</dbReference>
<dbReference type="Gene3D" id="3.40.50.2300">
    <property type="match status" value="1"/>
</dbReference>
<sequence length="198" mass="21705">MPVAIVDPLPAFRVGLATELTKVGFTVEDPEDLEAWLRDKGRRSLIFTAGEGDGHLRLLRRENPDLVIVALVTRLDPTAFGTYIKLGCHGVVDRAAVPRAILAALELAVFSHCAVPHEIAQKIVAHIPDSRVSGLPIEHIEWLRILAAGSTVAELARRVGYSTREMHRLLAKMYCELGVKGRTEALILASRHGLLLET</sequence>
<comment type="caution">
    <text evidence="2">The sequence shown here is derived from an EMBL/GenBank/DDBJ whole genome shotgun (WGS) entry which is preliminary data.</text>
</comment>